<name>A0A086BCP6_9FLAO</name>
<evidence type="ECO:0000259" key="1">
    <source>
        <dbReference type="Pfam" id="PF00248"/>
    </source>
</evidence>
<feature type="domain" description="NADP-dependent oxidoreductase" evidence="1">
    <location>
        <begin position="12"/>
        <end position="317"/>
    </location>
</feature>
<keyword evidence="3" id="KW-1185">Reference proteome</keyword>
<evidence type="ECO:0000313" key="3">
    <source>
        <dbReference type="Proteomes" id="UP000028709"/>
    </source>
</evidence>
<dbReference type="Proteomes" id="UP000028709">
    <property type="component" value="Unassembled WGS sequence"/>
</dbReference>
<dbReference type="GO" id="GO:0016491">
    <property type="term" value="F:oxidoreductase activity"/>
    <property type="evidence" value="ECO:0007669"/>
    <property type="project" value="InterPro"/>
</dbReference>
<protein>
    <submittedName>
        <fullName evidence="2">Pyridoxal 4-dehydrogenase</fullName>
    </submittedName>
</protein>
<dbReference type="InterPro" id="IPR023210">
    <property type="entry name" value="NADP_OxRdtase_dom"/>
</dbReference>
<dbReference type="CDD" id="cd19152">
    <property type="entry name" value="AKR_AKR15A"/>
    <property type="match status" value="1"/>
</dbReference>
<dbReference type="OrthoDB" id="9773828at2"/>
<dbReference type="KEGG" id="cpip:CJF12_04010"/>
<dbReference type="Gene3D" id="3.20.20.100">
    <property type="entry name" value="NADP-dependent oxidoreductase domain"/>
    <property type="match status" value="1"/>
</dbReference>
<gene>
    <name evidence="2" type="ORF">IQ37_11045</name>
</gene>
<reference evidence="2 3" key="1">
    <citation type="submission" date="2014-07" db="EMBL/GenBank/DDBJ databases">
        <title>Genome of Chryseobacterium piperi CTM.</title>
        <authorList>
            <person name="Pipes S.E."/>
            <person name="Stropko S.J."/>
            <person name="Newman J.D."/>
        </authorList>
    </citation>
    <scope>NUCLEOTIDE SEQUENCE [LARGE SCALE GENOMIC DNA]</scope>
    <source>
        <strain evidence="2 3">CTM</strain>
    </source>
</reference>
<dbReference type="Pfam" id="PF00248">
    <property type="entry name" value="Aldo_ket_red"/>
    <property type="match status" value="1"/>
</dbReference>
<dbReference type="eggNOG" id="COG0667">
    <property type="taxonomic scope" value="Bacteria"/>
</dbReference>
<dbReference type="SUPFAM" id="SSF51430">
    <property type="entry name" value="NAD(P)-linked oxidoreductase"/>
    <property type="match status" value="1"/>
</dbReference>
<comment type="caution">
    <text evidence="2">The sequence shown here is derived from an EMBL/GenBank/DDBJ whole genome shotgun (WGS) entry which is preliminary data.</text>
</comment>
<dbReference type="AlphaFoldDB" id="A0A086BCP6"/>
<evidence type="ECO:0000313" key="2">
    <source>
        <dbReference type="EMBL" id="KFF26710.1"/>
    </source>
</evidence>
<sequence length="331" mass="37376">MKSDFLTKEYQLGLGGVAIGTAFQNITDEESHKILQTAWDLGIRYYDTSPWYGLTKSERRFGNFLQTKDKSDFIFSTKVGRLFKEVPESEVPPTMWKKPLNYDFRHDYTADAVKRSIDESLERTGLSAIDIVYIHDLSEDQVGDRYPYFLEQAKKGAFKVLSDLRDQGIIKAWGMGVNKIEPILDCIEAADPDICLSATQYSILEHEDAVDRLLPAVKKAGVQLVSGAGYNSGFITGRDRYNYKDVIPKGMSQKRDRIAEIAKKYDTDIVHAALQFVLAADEFASIIPGASKTEQVKDNVEALNTVIPPDFWNELKSEGLIYEKAQTPSYR</sequence>
<dbReference type="EMBL" id="JPRJ01000018">
    <property type="protein sequence ID" value="KFF26710.1"/>
    <property type="molecule type" value="Genomic_DNA"/>
</dbReference>
<dbReference type="PANTHER" id="PTHR42686">
    <property type="entry name" value="GH17980P-RELATED"/>
    <property type="match status" value="1"/>
</dbReference>
<dbReference type="GO" id="GO:0005829">
    <property type="term" value="C:cytosol"/>
    <property type="evidence" value="ECO:0007669"/>
    <property type="project" value="TreeGrafter"/>
</dbReference>
<proteinExistence type="predicted"/>
<dbReference type="InterPro" id="IPR020471">
    <property type="entry name" value="AKR"/>
</dbReference>
<dbReference type="PANTHER" id="PTHR42686:SF1">
    <property type="entry name" value="GH17980P-RELATED"/>
    <property type="match status" value="1"/>
</dbReference>
<organism evidence="2 3">
    <name type="scientific">Chryseobacterium piperi</name>
    <dbReference type="NCBI Taxonomy" id="558152"/>
    <lineage>
        <taxon>Bacteria</taxon>
        <taxon>Pseudomonadati</taxon>
        <taxon>Bacteroidota</taxon>
        <taxon>Flavobacteriia</taxon>
        <taxon>Flavobacteriales</taxon>
        <taxon>Weeksellaceae</taxon>
        <taxon>Chryseobacterium group</taxon>
        <taxon>Chryseobacterium</taxon>
    </lineage>
</organism>
<dbReference type="STRING" id="558152.IQ37_11045"/>
<accession>A0A086BCP6</accession>
<dbReference type="RefSeq" id="WP_034684959.1">
    <property type="nucleotide sequence ID" value="NZ_CP023049.2"/>
</dbReference>
<dbReference type="InterPro" id="IPR036812">
    <property type="entry name" value="NAD(P)_OxRdtase_dom_sf"/>
</dbReference>